<name>A0AAD8EPS3_DIPPU</name>
<proteinExistence type="predicted"/>
<evidence type="ECO:0000313" key="1">
    <source>
        <dbReference type="EMBL" id="KAJ9597941.1"/>
    </source>
</evidence>
<gene>
    <name evidence="1" type="ORF">L9F63_011228</name>
</gene>
<comment type="caution">
    <text evidence="1">The sequence shown here is derived from an EMBL/GenBank/DDBJ whole genome shotgun (WGS) entry which is preliminary data.</text>
</comment>
<reference evidence="1" key="1">
    <citation type="journal article" date="2023" name="IScience">
        <title>Live-bearing cockroach genome reveals convergent evolutionary mechanisms linked to viviparity in insects and beyond.</title>
        <authorList>
            <person name="Fouks B."/>
            <person name="Harrison M.C."/>
            <person name="Mikhailova A.A."/>
            <person name="Marchal E."/>
            <person name="English S."/>
            <person name="Carruthers M."/>
            <person name="Jennings E.C."/>
            <person name="Chiamaka E.L."/>
            <person name="Frigard R.A."/>
            <person name="Pippel M."/>
            <person name="Attardo G.M."/>
            <person name="Benoit J.B."/>
            <person name="Bornberg-Bauer E."/>
            <person name="Tobe S.S."/>
        </authorList>
    </citation>
    <scope>NUCLEOTIDE SEQUENCE</scope>
    <source>
        <strain evidence="1">Stay&amp;Tobe</strain>
    </source>
</reference>
<sequence length="152" mass="17405">MQKQQHCENEVVYISEDSDEGEVTPGYNVTTQSPTVFVEGSSDIHIGPHIQYHAPVTIKQYVTVKNKDLAKLANGANSLSAALQINGIKLPEKIYSFDNNCKLPDEMSDLEDFDHVFEQEIRRNIARRRCRIRYYLRDASQLLTVSQLIYID</sequence>
<dbReference type="Proteomes" id="UP001233999">
    <property type="component" value="Unassembled WGS sequence"/>
</dbReference>
<reference evidence="1" key="2">
    <citation type="submission" date="2023-05" db="EMBL/GenBank/DDBJ databases">
        <authorList>
            <person name="Fouks B."/>
        </authorList>
    </citation>
    <scope>NUCLEOTIDE SEQUENCE</scope>
    <source>
        <strain evidence="1">Stay&amp;Tobe</strain>
        <tissue evidence="1">Testes</tissue>
    </source>
</reference>
<evidence type="ECO:0000313" key="2">
    <source>
        <dbReference type="Proteomes" id="UP001233999"/>
    </source>
</evidence>
<feature type="non-terminal residue" evidence="1">
    <location>
        <position position="152"/>
    </location>
</feature>
<protein>
    <submittedName>
        <fullName evidence="1">Uncharacterized protein</fullName>
    </submittedName>
</protein>
<accession>A0AAD8EPS3</accession>
<organism evidence="1 2">
    <name type="scientific">Diploptera punctata</name>
    <name type="common">Pacific beetle cockroach</name>
    <dbReference type="NCBI Taxonomy" id="6984"/>
    <lineage>
        <taxon>Eukaryota</taxon>
        <taxon>Metazoa</taxon>
        <taxon>Ecdysozoa</taxon>
        <taxon>Arthropoda</taxon>
        <taxon>Hexapoda</taxon>
        <taxon>Insecta</taxon>
        <taxon>Pterygota</taxon>
        <taxon>Neoptera</taxon>
        <taxon>Polyneoptera</taxon>
        <taxon>Dictyoptera</taxon>
        <taxon>Blattodea</taxon>
        <taxon>Blaberoidea</taxon>
        <taxon>Blaberidae</taxon>
        <taxon>Diplopterinae</taxon>
        <taxon>Diploptera</taxon>
    </lineage>
</organism>
<dbReference type="EMBL" id="JASPKZ010001576">
    <property type="protein sequence ID" value="KAJ9597941.1"/>
    <property type="molecule type" value="Genomic_DNA"/>
</dbReference>
<keyword evidence="2" id="KW-1185">Reference proteome</keyword>
<dbReference type="AlphaFoldDB" id="A0AAD8EPS3"/>